<dbReference type="RefSeq" id="WP_145181950.1">
    <property type="nucleotide sequence ID" value="NZ_CP036290.1"/>
</dbReference>
<reference evidence="1 2" key="1">
    <citation type="submission" date="2019-02" db="EMBL/GenBank/DDBJ databases">
        <title>Deep-cultivation of Planctomycetes and their phenomic and genomic characterization uncovers novel biology.</title>
        <authorList>
            <person name="Wiegand S."/>
            <person name="Jogler M."/>
            <person name="Boedeker C."/>
            <person name="Pinto D."/>
            <person name="Vollmers J."/>
            <person name="Rivas-Marin E."/>
            <person name="Kohn T."/>
            <person name="Peeters S.H."/>
            <person name="Heuer A."/>
            <person name="Rast P."/>
            <person name="Oberbeckmann S."/>
            <person name="Bunk B."/>
            <person name="Jeske O."/>
            <person name="Meyerdierks A."/>
            <person name="Storesund J.E."/>
            <person name="Kallscheuer N."/>
            <person name="Luecker S."/>
            <person name="Lage O.M."/>
            <person name="Pohl T."/>
            <person name="Merkel B.J."/>
            <person name="Hornburger P."/>
            <person name="Mueller R.-W."/>
            <person name="Bruemmer F."/>
            <person name="Labrenz M."/>
            <person name="Spormann A.M."/>
            <person name="Op den Camp H."/>
            <person name="Overmann J."/>
            <person name="Amann R."/>
            <person name="Jetten M.S.M."/>
            <person name="Mascher T."/>
            <person name="Medema M.H."/>
            <person name="Devos D.P."/>
            <person name="Kaster A.-K."/>
            <person name="Ovreas L."/>
            <person name="Rohde M."/>
            <person name="Galperin M.Y."/>
            <person name="Jogler C."/>
        </authorList>
    </citation>
    <scope>NUCLEOTIDE SEQUENCE [LARGE SCALE GENOMIC DNA]</scope>
    <source>
        <strain evidence="1 2">Pla163</strain>
    </source>
</reference>
<dbReference type="EMBL" id="CP036290">
    <property type="protein sequence ID" value="QDU83014.1"/>
    <property type="molecule type" value="Genomic_DNA"/>
</dbReference>
<name>A0A518CUY2_9BACT</name>
<organism evidence="1 2">
    <name type="scientific">Rohdeia mirabilis</name>
    <dbReference type="NCBI Taxonomy" id="2528008"/>
    <lineage>
        <taxon>Bacteria</taxon>
        <taxon>Pseudomonadati</taxon>
        <taxon>Planctomycetota</taxon>
        <taxon>Planctomycetia</taxon>
        <taxon>Planctomycetia incertae sedis</taxon>
        <taxon>Rohdeia</taxon>
    </lineage>
</organism>
<dbReference type="Proteomes" id="UP000319342">
    <property type="component" value="Chromosome"/>
</dbReference>
<evidence type="ECO:0008006" key="3">
    <source>
        <dbReference type="Google" id="ProtNLM"/>
    </source>
</evidence>
<accession>A0A518CUY2</accession>
<gene>
    <name evidence="1" type="ORF">Pla163_01100</name>
</gene>
<dbReference type="OrthoDB" id="9863455at2"/>
<evidence type="ECO:0000313" key="2">
    <source>
        <dbReference type="Proteomes" id="UP000319342"/>
    </source>
</evidence>
<sequence length="193" mass="20797">MPTSATPNTSPATAAEAKLTIPILERVVDDLAMIVDRNFTISKAQVSRIDRRAAGKDCVHISFKLRFDVDGEDRFGALLVPLADAIGLASYLMMMTDQGVAEHRGDTELDQSMKDGILEVGNFVGGAVDAIVRESHGGSVRVKSHGCQGVRPNVRPAFPFNEGDPLLLVSATAQLHTFDPFEILLMLPELDPA</sequence>
<protein>
    <recommendedName>
        <fullName evidence="3">Chemotaxis phosphatase CheX-like domain-containing protein</fullName>
    </recommendedName>
</protein>
<keyword evidence="2" id="KW-1185">Reference proteome</keyword>
<evidence type="ECO:0000313" key="1">
    <source>
        <dbReference type="EMBL" id="QDU83014.1"/>
    </source>
</evidence>
<proteinExistence type="predicted"/>
<dbReference type="AlphaFoldDB" id="A0A518CUY2"/>